<dbReference type="PANTHER" id="PTHR43531:SF11">
    <property type="entry name" value="METHYL-ACCEPTING CHEMOTAXIS PROTEIN 3"/>
    <property type="match status" value="1"/>
</dbReference>
<reference evidence="9" key="1">
    <citation type="journal article" date="2019" name="Int. J. Syst. Evol. Microbiol.">
        <title>The Global Catalogue of Microorganisms (GCM) 10K type strain sequencing project: providing services to taxonomists for standard genome sequencing and annotation.</title>
        <authorList>
            <consortium name="The Broad Institute Genomics Platform"/>
            <consortium name="The Broad Institute Genome Sequencing Center for Infectious Disease"/>
            <person name="Wu L."/>
            <person name="Ma J."/>
        </authorList>
    </citation>
    <scope>NUCLEOTIDE SEQUENCE [LARGE SCALE GENOMIC DNA]</scope>
    <source>
        <strain evidence="9">KCTC 23917</strain>
    </source>
</reference>
<organism evidence="8 9">
    <name type="scientific">Undibacterium squillarum</name>
    <dbReference type="NCBI Taxonomy" id="1131567"/>
    <lineage>
        <taxon>Bacteria</taxon>
        <taxon>Pseudomonadati</taxon>
        <taxon>Pseudomonadota</taxon>
        <taxon>Betaproteobacteria</taxon>
        <taxon>Burkholderiales</taxon>
        <taxon>Oxalobacteraceae</taxon>
        <taxon>Undibacterium</taxon>
    </lineage>
</organism>
<evidence type="ECO:0000313" key="8">
    <source>
        <dbReference type="EMBL" id="GGX35561.1"/>
    </source>
</evidence>
<dbReference type="PROSITE" id="PS50885">
    <property type="entry name" value="HAMP"/>
    <property type="match status" value="1"/>
</dbReference>
<dbReference type="PROSITE" id="PS50111">
    <property type="entry name" value="CHEMOTAXIS_TRANSDUC_2"/>
    <property type="match status" value="1"/>
</dbReference>
<evidence type="ECO:0000259" key="7">
    <source>
        <dbReference type="PROSITE" id="PS50885"/>
    </source>
</evidence>
<dbReference type="InterPro" id="IPR003660">
    <property type="entry name" value="HAMP_dom"/>
</dbReference>
<evidence type="ECO:0008006" key="10">
    <source>
        <dbReference type="Google" id="ProtNLM"/>
    </source>
</evidence>
<evidence type="ECO:0000259" key="6">
    <source>
        <dbReference type="PROSITE" id="PS50111"/>
    </source>
</evidence>
<dbReference type="Pfam" id="PF00015">
    <property type="entry name" value="MCPsignal"/>
    <property type="match status" value="1"/>
</dbReference>
<dbReference type="EMBL" id="BMYU01000002">
    <property type="protein sequence ID" value="GGX35561.1"/>
    <property type="molecule type" value="Genomic_DNA"/>
</dbReference>
<dbReference type="Proteomes" id="UP000653343">
    <property type="component" value="Unassembled WGS sequence"/>
</dbReference>
<keyword evidence="4" id="KW-0175">Coiled coil</keyword>
<name>A0ABQ2XVU6_9BURK</name>
<keyword evidence="3" id="KW-0807">Transducer</keyword>
<dbReference type="Pfam" id="PF00672">
    <property type="entry name" value="HAMP"/>
    <property type="match status" value="1"/>
</dbReference>
<feature type="domain" description="Methyl-accepting transducer" evidence="6">
    <location>
        <begin position="287"/>
        <end position="499"/>
    </location>
</feature>
<dbReference type="PRINTS" id="PR00260">
    <property type="entry name" value="CHEMTRNSDUCR"/>
</dbReference>
<dbReference type="RefSeq" id="WP_189356077.1">
    <property type="nucleotide sequence ID" value="NZ_BMYU01000002.1"/>
</dbReference>
<comment type="similarity">
    <text evidence="2">Belongs to the methyl-accepting chemotaxis (MCP) protein family.</text>
</comment>
<evidence type="ECO:0000256" key="1">
    <source>
        <dbReference type="ARBA" id="ARBA00022500"/>
    </source>
</evidence>
<dbReference type="SMART" id="SM00283">
    <property type="entry name" value="MA"/>
    <property type="match status" value="1"/>
</dbReference>
<dbReference type="SMART" id="SM00304">
    <property type="entry name" value="HAMP"/>
    <property type="match status" value="1"/>
</dbReference>
<dbReference type="Gene3D" id="1.10.287.950">
    <property type="entry name" value="Methyl-accepting chemotaxis protein"/>
    <property type="match status" value="1"/>
</dbReference>
<feature type="coiled-coil region" evidence="4">
    <location>
        <begin position="477"/>
        <end position="511"/>
    </location>
</feature>
<keyword evidence="5" id="KW-0472">Membrane</keyword>
<dbReference type="CDD" id="cd06225">
    <property type="entry name" value="HAMP"/>
    <property type="match status" value="1"/>
</dbReference>
<proteinExistence type="inferred from homology"/>
<comment type="caution">
    <text evidence="8">The sequence shown here is derived from an EMBL/GenBank/DDBJ whole genome shotgun (WGS) entry which is preliminary data.</text>
</comment>
<feature type="domain" description="HAMP" evidence="7">
    <location>
        <begin position="230"/>
        <end position="282"/>
    </location>
</feature>
<evidence type="ECO:0000256" key="5">
    <source>
        <dbReference type="SAM" id="Phobius"/>
    </source>
</evidence>
<evidence type="ECO:0000256" key="3">
    <source>
        <dbReference type="PROSITE-ProRule" id="PRU00284"/>
    </source>
</evidence>
<evidence type="ECO:0000256" key="4">
    <source>
        <dbReference type="SAM" id="Coils"/>
    </source>
</evidence>
<keyword evidence="1" id="KW-0145">Chemotaxis</keyword>
<dbReference type="PANTHER" id="PTHR43531">
    <property type="entry name" value="PROTEIN ICFG"/>
    <property type="match status" value="1"/>
</dbReference>
<evidence type="ECO:0000256" key="2">
    <source>
        <dbReference type="ARBA" id="ARBA00029447"/>
    </source>
</evidence>
<dbReference type="InterPro" id="IPR051310">
    <property type="entry name" value="MCP_chemotaxis"/>
</dbReference>
<sequence>MAAGITAYWAERWHRIETRLNLATMSLALLALVAAMTGILALHHFRVQVRELTGTQFAQRELLSGQQQNLQLIAVSIRHLALLTDADALAAEKNKLRDLQTKEQHDLQAILRQADFTDIKAGDVASSPSAPSKDALLVHSQAYASAVRQALQYAESGGIMEAANFVTQHLEPVQNRYFASLGALISMQDQRLDNSIAALEKQGSRVISGMLLISAFLLIAGFFISRRLAASIIQPLQSCMQVADAISHGRLNQPVRVQSKGELGELQQSILRMRGVLIQMVELMQTQAGELQHTGSGLQISSADSHDAAEHQISVLHQVLDANQRLENTVQENQARAVSADERAGQAARSASGCEATIRDLLQTMQAIQSSAEQIGQLTGEADSIAMQTNMLAINATIEAAHAGEAGKGFVVVAGEVRALAQRSARAAAMIRQLVERSQHSVSSGDLLVKEMHQRVSSIVSGTGDVSRDMAGIRERCEQQRTQIDETSALLRALQEQAANSMTKLQQQQISASMLGEQAASLQQVIDFFEKEHRTRVSLQTTQR</sequence>
<accession>A0ABQ2XVU6</accession>
<keyword evidence="9" id="KW-1185">Reference proteome</keyword>
<dbReference type="InterPro" id="IPR004089">
    <property type="entry name" value="MCPsignal_dom"/>
</dbReference>
<protein>
    <recommendedName>
        <fullName evidence="10">Methyl-accepting chemotaxis protein</fullName>
    </recommendedName>
</protein>
<gene>
    <name evidence="8" type="ORF">GCM10010946_11290</name>
</gene>
<evidence type="ECO:0000313" key="9">
    <source>
        <dbReference type="Proteomes" id="UP000653343"/>
    </source>
</evidence>
<keyword evidence="5" id="KW-0812">Transmembrane</keyword>
<feature type="transmembrane region" description="Helical" evidence="5">
    <location>
        <begin position="20"/>
        <end position="42"/>
    </location>
</feature>
<dbReference type="SUPFAM" id="SSF58104">
    <property type="entry name" value="Methyl-accepting chemotaxis protein (MCP) signaling domain"/>
    <property type="match status" value="1"/>
</dbReference>
<dbReference type="InterPro" id="IPR004090">
    <property type="entry name" value="Chemotax_Me-accpt_rcpt"/>
</dbReference>
<keyword evidence="5" id="KW-1133">Transmembrane helix</keyword>
<feature type="coiled-coil region" evidence="4">
    <location>
        <begin position="316"/>
        <end position="343"/>
    </location>
</feature>